<feature type="compositionally biased region" description="Polar residues" evidence="1">
    <location>
        <begin position="51"/>
        <end position="68"/>
    </location>
</feature>
<reference evidence="2 3" key="1">
    <citation type="journal article" date="2019" name="Sci. Rep.">
        <title>Orb-weaving spider Araneus ventricosus genome elucidates the spidroin gene catalogue.</title>
        <authorList>
            <person name="Kono N."/>
            <person name="Nakamura H."/>
            <person name="Ohtoshi R."/>
            <person name="Moran D.A.P."/>
            <person name="Shinohara A."/>
            <person name="Yoshida Y."/>
            <person name="Fujiwara M."/>
            <person name="Mori M."/>
            <person name="Tomita M."/>
            <person name="Arakawa K."/>
        </authorList>
    </citation>
    <scope>NUCLEOTIDE SEQUENCE [LARGE SCALE GENOMIC DNA]</scope>
</reference>
<proteinExistence type="predicted"/>
<organism evidence="2 3">
    <name type="scientific">Araneus ventricosus</name>
    <name type="common">Orbweaver spider</name>
    <name type="synonym">Epeira ventricosa</name>
    <dbReference type="NCBI Taxonomy" id="182803"/>
    <lineage>
        <taxon>Eukaryota</taxon>
        <taxon>Metazoa</taxon>
        <taxon>Ecdysozoa</taxon>
        <taxon>Arthropoda</taxon>
        <taxon>Chelicerata</taxon>
        <taxon>Arachnida</taxon>
        <taxon>Araneae</taxon>
        <taxon>Araneomorphae</taxon>
        <taxon>Entelegynae</taxon>
        <taxon>Araneoidea</taxon>
        <taxon>Araneidae</taxon>
        <taxon>Araneus</taxon>
    </lineage>
</organism>
<dbReference type="EMBL" id="BGPR01132426">
    <property type="protein sequence ID" value="GBN49035.1"/>
    <property type="molecule type" value="Genomic_DNA"/>
</dbReference>
<accession>A0A4Y2PAP2</accession>
<gene>
    <name evidence="2" type="ORF">AVEN_143121_1</name>
</gene>
<evidence type="ECO:0000256" key="1">
    <source>
        <dbReference type="SAM" id="MobiDB-lite"/>
    </source>
</evidence>
<evidence type="ECO:0000313" key="3">
    <source>
        <dbReference type="Proteomes" id="UP000499080"/>
    </source>
</evidence>
<keyword evidence="3" id="KW-1185">Reference proteome</keyword>
<sequence length="68" mass="7330">MRNGFHRQGASDVHHRPQWPSGKGSASGRRVPGSKPDSTEDPPCRVDARPTTPTSSRYSASDSCFCTA</sequence>
<feature type="region of interest" description="Disordered" evidence="1">
    <location>
        <begin position="1"/>
        <end position="68"/>
    </location>
</feature>
<name>A0A4Y2PAP2_ARAVE</name>
<protein>
    <submittedName>
        <fullName evidence="2">Uncharacterized protein</fullName>
    </submittedName>
</protein>
<comment type="caution">
    <text evidence="2">The sequence shown here is derived from an EMBL/GenBank/DDBJ whole genome shotgun (WGS) entry which is preliminary data.</text>
</comment>
<evidence type="ECO:0000313" key="2">
    <source>
        <dbReference type="EMBL" id="GBN49035.1"/>
    </source>
</evidence>
<dbReference type="AlphaFoldDB" id="A0A4Y2PAP2"/>
<feature type="non-terminal residue" evidence="2">
    <location>
        <position position="68"/>
    </location>
</feature>
<dbReference type="Proteomes" id="UP000499080">
    <property type="component" value="Unassembled WGS sequence"/>
</dbReference>